<dbReference type="PANTHER" id="PTHR43792:SF9">
    <property type="entry name" value="RIBOSOMAL-PROTEIN-ALANINE ACETYLTRANSFERASE"/>
    <property type="match status" value="1"/>
</dbReference>
<sequence>MNKLPDIFPQLTTDRLLLEPVTMDMLEDIFFLFTDPHVVRFYHVMPFSTMGKAMELIRHFHKAFREKEGIRWAMILKGSRQVIGTIGLHQFNASNRAAFSFDISSNWWKKGFLTEAMHAVLHYAYQELQLHRIQAEVVNLKSDVTAILDLFGFVKEGQLRDWQRHNDVYGDMHVYALLKNEYRGL</sequence>
<dbReference type="PROSITE" id="PS51186">
    <property type="entry name" value="GNAT"/>
    <property type="match status" value="1"/>
</dbReference>
<keyword evidence="2" id="KW-0808">Transferase</keyword>
<evidence type="ECO:0000313" key="3">
    <source>
        <dbReference type="Proteomes" id="UP000184420"/>
    </source>
</evidence>
<organism evidence="2 3">
    <name type="scientific">Chitinophaga jiangningensis</name>
    <dbReference type="NCBI Taxonomy" id="1419482"/>
    <lineage>
        <taxon>Bacteria</taxon>
        <taxon>Pseudomonadati</taxon>
        <taxon>Bacteroidota</taxon>
        <taxon>Chitinophagia</taxon>
        <taxon>Chitinophagales</taxon>
        <taxon>Chitinophagaceae</taxon>
        <taxon>Chitinophaga</taxon>
    </lineage>
</organism>
<dbReference type="OrthoDB" id="9811523at2"/>
<dbReference type="EMBL" id="FRBL01000004">
    <property type="protein sequence ID" value="SHL68714.1"/>
    <property type="molecule type" value="Genomic_DNA"/>
</dbReference>
<protein>
    <submittedName>
        <fullName evidence="2">Ribosomal-protein-alanine N-acetyltransferase</fullName>
    </submittedName>
</protein>
<dbReference type="Gene3D" id="3.40.630.30">
    <property type="match status" value="1"/>
</dbReference>
<dbReference type="Proteomes" id="UP000184420">
    <property type="component" value="Unassembled WGS sequence"/>
</dbReference>
<dbReference type="InterPro" id="IPR051531">
    <property type="entry name" value="N-acetyltransferase"/>
</dbReference>
<dbReference type="STRING" id="1419482.SAMN05444266_104403"/>
<dbReference type="GO" id="GO:0008999">
    <property type="term" value="F:protein-N-terminal-alanine acetyltransferase activity"/>
    <property type="evidence" value="ECO:0007669"/>
    <property type="project" value="TreeGrafter"/>
</dbReference>
<dbReference type="InterPro" id="IPR000182">
    <property type="entry name" value="GNAT_dom"/>
</dbReference>
<evidence type="ECO:0000259" key="1">
    <source>
        <dbReference type="PROSITE" id="PS51186"/>
    </source>
</evidence>
<dbReference type="PANTHER" id="PTHR43792">
    <property type="entry name" value="GNAT FAMILY, PUTATIVE (AFU_ORTHOLOGUE AFUA_3G00765)-RELATED-RELATED"/>
    <property type="match status" value="1"/>
</dbReference>
<reference evidence="2 3" key="1">
    <citation type="submission" date="2016-11" db="EMBL/GenBank/DDBJ databases">
        <authorList>
            <person name="Jaros S."/>
            <person name="Januszkiewicz K."/>
            <person name="Wedrychowicz H."/>
        </authorList>
    </citation>
    <scope>NUCLEOTIDE SEQUENCE [LARGE SCALE GENOMIC DNA]</scope>
    <source>
        <strain evidence="2 3">DSM 27406</strain>
    </source>
</reference>
<dbReference type="AlphaFoldDB" id="A0A1M7CN73"/>
<evidence type="ECO:0000313" key="2">
    <source>
        <dbReference type="EMBL" id="SHL68714.1"/>
    </source>
</evidence>
<dbReference type="InterPro" id="IPR016181">
    <property type="entry name" value="Acyl_CoA_acyltransferase"/>
</dbReference>
<dbReference type="SUPFAM" id="SSF55729">
    <property type="entry name" value="Acyl-CoA N-acyltransferases (Nat)"/>
    <property type="match status" value="1"/>
</dbReference>
<gene>
    <name evidence="2" type="ORF">SAMN05444266_104403</name>
</gene>
<keyword evidence="3" id="KW-1185">Reference proteome</keyword>
<name>A0A1M7CN73_9BACT</name>
<dbReference type="GO" id="GO:0005737">
    <property type="term" value="C:cytoplasm"/>
    <property type="evidence" value="ECO:0007669"/>
    <property type="project" value="TreeGrafter"/>
</dbReference>
<proteinExistence type="predicted"/>
<dbReference type="Pfam" id="PF13302">
    <property type="entry name" value="Acetyltransf_3"/>
    <property type="match status" value="1"/>
</dbReference>
<accession>A0A1M7CN73</accession>
<dbReference type="RefSeq" id="WP_073081122.1">
    <property type="nucleotide sequence ID" value="NZ_FRBL01000004.1"/>
</dbReference>
<feature type="domain" description="N-acetyltransferase" evidence="1">
    <location>
        <begin position="16"/>
        <end position="181"/>
    </location>
</feature>